<reference evidence="2 3" key="1">
    <citation type="submission" date="2024-09" db="EMBL/GenBank/DDBJ databases">
        <title>Floridaenema gen nov. (Aerosakkonemataceae, Aerosakkonematales ord. nov., Cyanobacteria) from benthic tropical and subtropical fresh waters, with the description of four new species.</title>
        <authorList>
            <person name="Moretto J.A."/>
            <person name="Berthold D.E."/>
            <person name="Lefler F.W."/>
            <person name="Huang I.-S."/>
            <person name="Laughinghouse H. IV."/>
        </authorList>
    </citation>
    <scope>NUCLEOTIDE SEQUENCE [LARGE SCALE GENOMIC DNA]</scope>
    <source>
        <strain evidence="2 3">BLCC-F167</strain>
    </source>
</reference>
<evidence type="ECO:0000259" key="1">
    <source>
        <dbReference type="Pfam" id="PF08241"/>
    </source>
</evidence>
<name>A0ABV4WFS5_9CYAN</name>
<evidence type="ECO:0000313" key="3">
    <source>
        <dbReference type="Proteomes" id="UP001576780"/>
    </source>
</evidence>
<dbReference type="GO" id="GO:0008168">
    <property type="term" value="F:methyltransferase activity"/>
    <property type="evidence" value="ECO:0007669"/>
    <property type="project" value="UniProtKB-KW"/>
</dbReference>
<accession>A0ABV4WFS5</accession>
<protein>
    <submittedName>
        <fullName evidence="2">Methyltransferase domain-containing protein</fullName>
    </submittedName>
</protein>
<comment type="caution">
    <text evidence="2">The sequence shown here is derived from an EMBL/GenBank/DDBJ whole genome shotgun (WGS) entry which is preliminary data.</text>
</comment>
<keyword evidence="3" id="KW-1185">Reference proteome</keyword>
<keyword evidence="2" id="KW-0808">Transferase</keyword>
<dbReference type="GO" id="GO:0032259">
    <property type="term" value="P:methylation"/>
    <property type="evidence" value="ECO:0007669"/>
    <property type="project" value="UniProtKB-KW"/>
</dbReference>
<dbReference type="Gene3D" id="3.40.50.150">
    <property type="entry name" value="Vaccinia Virus protein VP39"/>
    <property type="match status" value="1"/>
</dbReference>
<dbReference type="Pfam" id="PF08241">
    <property type="entry name" value="Methyltransf_11"/>
    <property type="match status" value="1"/>
</dbReference>
<dbReference type="SUPFAM" id="SSF53335">
    <property type="entry name" value="S-adenosyl-L-methionine-dependent methyltransferases"/>
    <property type="match status" value="1"/>
</dbReference>
<dbReference type="CDD" id="cd02440">
    <property type="entry name" value="AdoMet_MTases"/>
    <property type="match status" value="1"/>
</dbReference>
<feature type="domain" description="Methyltransferase type 11" evidence="1">
    <location>
        <begin position="126"/>
        <end position="174"/>
    </location>
</feature>
<dbReference type="Proteomes" id="UP001576780">
    <property type="component" value="Unassembled WGS sequence"/>
</dbReference>
<dbReference type="RefSeq" id="WP_413276096.1">
    <property type="nucleotide sequence ID" value="NZ_JBHFNT010000042.1"/>
</dbReference>
<keyword evidence="2" id="KW-0489">Methyltransferase</keyword>
<evidence type="ECO:0000313" key="2">
    <source>
        <dbReference type="EMBL" id="MFB2833641.1"/>
    </source>
</evidence>
<dbReference type="EMBL" id="JBHFNT010000042">
    <property type="protein sequence ID" value="MFB2833641.1"/>
    <property type="molecule type" value="Genomic_DNA"/>
</dbReference>
<proteinExistence type="predicted"/>
<organism evidence="2 3">
    <name type="scientific">Floridaenema evergladense BLCC-F167</name>
    <dbReference type="NCBI Taxonomy" id="3153639"/>
    <lineage>
        <taxon>Bacteria</taxon>
        <taxon>Bacillati</taxon>
        <taxon>Cyanobacteriota</taxon>
        <taxon>Cyanophyceae</taxon>
        <taxon>Oscillatoriophycideae</taxon>
        <taxon>Aerosakkonematales</taxon>
        <taxon>Aerosakkonemataceae</taxon>
        <taxon>Floridanema</taxon>
        <taxon>Floridanema evergladense</taxon>
    </lineage>
</organism>
<sequence length="266" mass="30974">MNRSILIQPYQLLLKKRSLIFKIATPFLKLLSLFYRGNELHCTCCESNFRKFLPFGATQRENAICPGCLSLERHRLLWLYLKNKTNLFNEKLTVLHVAPEYIFKIKLILLTNLNYLTADIVPGEAMVQMDITNIQYDDNYFDVILCNHVLEHIPNDDRAMKELHRVLKPNGWAILQVPLDPKLAKTIEGSPNLTLEEREKLFGHHDHVRQYGRDYRDKLEQAGFTVKVDNYPQELGIEAIKKFALIADEGIFLCQKSPYLNFDLLP</sequence>
<dbReference type="InterPro" id="IPR013216">
    <property type="entry name" value="Methyltransf_11"/>
</dbReference>
<dbReference type="InterPro" id="IPR029063">
    <property type="entry name" value="SAM-dependent_MTases_sf"/>
</dbReference>
<gene>
    <name evidence="2" type="ORF">ACE1CA_03820</name>
</gene>